<reference evidence="5" key="3">
    <citation type="submission" date="2022-06" db="UniProtKB">
        <authorList>
            <consortium name="EnsemblPlants"/>
        </authorList>
    </citation>
    <scope>IDENTIFICATION</scope>
</reference>
<reference evidence="5" key="2">
    <citation type="submission" date="2018-03" db="EMBL/GenBank/DDBJ databases">
        <title>The Triticum urartu genome reveals the dynamic nature of wheat genome evolution.</title>
        <authorList>
            <person name="Ling H."/>
            <person name="Ma B."/>
            <person name="Shi X."/>
            <person name="Liu H."/>
            <person name="Dong L."/>
            <person name="Sun H."/>
            <person name="Cao Y."/>
            <person name="Gao Q."/>
            <person name="Zheng S."/>
            <person name="Li Y."/>
            <person name="Yu Y."/>
            <person name="Du H."/>
            <person name="Qi M."/>
            <person name="Li Y."/>
            <person name="Yu H."/>
            <person name="Cui Y."/>
            <person name="Wang N."/>
            <person name="Chen C."/>
            <person name="Wu H."/>
            <person name="Zhao Y."/>
            <person name="Zhang J."/>
            <person name="Li Y."/>
            <person name="Zhou W."/>
            <person name="Zhang B."/>
            <person name="Hu W."/>
            <person name="Eijk M."/>
            <person name="Tang J."/>
            <person name="Witsenboer H."/>
            <person name="Zhao S."/>
            <person name="Li Z."/>
            <person name="Zhang A."/>
            <person name="Wang D."/>
            <person name="Liang C."/>
        </authorList>
    </citation>
    <scope>NUCLEOTIDE SEQUENCE [LARGE SCALE GENOMIC DNA]</scope>
    <source>
        <strain evidence="5">cv. G1812</strain>
    </source>
</reference>
<dbReference type="GO" id="GO:0005524">
    <property type="term" value="F:ATP binding"/>
    <property type="evidence" value="ECO:0007669"/>
    <property type="project" value="UniProtKB-UniRule"/>
</dbReference>
<reference evidence="6" key="1">
    <citation type="journal article" date="2013" name="Nature">
        <title>Draft genome of the wheat A-genome progenitor Triticum urartu.</title>
        <authorList>
            <person name="Ling H.Q."/>
            <person name="Zhao S."/>
            <person name="Liu D."/>
            <person name="Wang J."/>
            <person name="Sun H."/>
            <person name="Zhang C."/>
            <person name="Fan H."/>
            <person name="Li D."/>
            <person name="Dong L."/>
            <person name="Tao Y."/>
            <person name="Gao C."/>
            <person name="Wu H."/>
            <person name="Li Y."/>
            <person name="Cui Y."/>
            <person name="Guo X."/>
            <person name="Zheng S."/>
            <person name="Wang B."/>
            <person name="Yu K."/>
            <person name="Liang Q."/>
            <person name="Yang W."/>
            <person name="Lou X."/>
            <person name="Chen J."/>
            <person name="Feng M."/>
            <person name="Jian J."/>
            <person name="Zhang X."/>
            <person name="Luo G."/>
            <person name="Jiang Y."/>
            <person name="Liu J."/>
            <person name="Wang Z."/>
            <person name="Sha Y."/>
            <person name="Zhang B."/>
            <person name="Wu H."/>
            <person name="Tang D."/>
            <person name="Shen Q."/>
            <person name="Xue P."/>
            <person name="Zou S."/>
            <person name="Wang X."/>
            <person name="Liu X."/>
            <person name="Wang F."/>
            <person name="Yang Y."/>
            <person name="An X."/>
            <person name="Dong Z."/>
            <person name="Zhang K."/>
            <person name="Zhang X."/>
            <person name="Luo M.C."/>
            <person name="Dvorak J."/>
            <person name="Tong Y."/>
            <person name="Wang J."/>
            <person name="Yang H."/>
            <person name="Li Z."/>
            <person name="Wang D."/>
            <person name="Zhang A."/>
            <person name="Wang J."/>
        </authorList>
    </citation>
    <scope>NUCLEOTIDE SEQUENCE</scope>
    <source>
        <strain evidence="6">cv. G1812</strain>
    </source>
</reference>
<proteinExistence type="predicted"/>
<dbReference type="PROSITE" id="PS50011">
    <property type="entry name" value="PROTEIN_KINASE_DOM"/>
    <property type="match status" value="1"/>
</dbReference>
<evidence type="ECO:0000256" key="3">
    <source>
        <dbReference type="PROSITE-ProRule" id="PRU10141"/>
    </source>
</evidence>
<dbReference type="InterPro" id="IPR001245">
    <property type="entry name" value="Ser-Thr/Tyr_kinase_cat_dom"/>
</dbReference>
<organism evidence="5 6">
    <name type="scientific">Triticum urartu</name>
    <name type="common">Red wild einkorn</name>
    <name type="synonym">Crithodium urartu</name>
    <dbReference type="NCBI Taxonomy" id="4572"/>
    <lineage>
        <taxon>Eukaryota</taxon>
        <taxon>Viridiplantae</taxon>
        <taxon>Streptophyta</taxon>
        <taxon>Embryophyta</taxon>
        <taxon>Tracheophyta</taxon>
        <taxon>Spermatophyta</taxon>
        <taxon>Magnoliopsida</taxon>
        <taxon>Liliopsida</taxon>
        <taxon>Poales</taxon>
        <taxon>Poaceae</taxon>
        <taxon>BOP clade</taxon>
        <taxon>Pooideae</taxon>
        <taxon>Triticodae</taxon>
        <taxon>Triticeae</taxon>
        <taxon>Triticinae</taxon>
        <taxon>Triticum</taxon>
    </lineage>
</organism>
<feature type="domain" description="Protein kinase" evidence="4">
    <location>
        <begin position="14"/>
        <end position="92"/>
    </location>
</feature>
<dbReference type="Gene3D" id="3.30.200.20">
    <property type="entry name" value="Phosphorylase Kinase, domain 1"/>
    <property type="match status" value="1"/>
</dbReference>
<dbReference type="PROSITE" id="PS00107">
    <property type="entry name" value="PROTEIN_KINASE_ATP"/>
    <property type="match status" value="1"/>
</dbReference>
<evidence type="ECO:0000313" key="5">
    <source>
        <dbReference type="EnsemblPlants" id="TuG1812G0700000704.01.T01.cds441563"/>
    </source>
</evidence>
<keyword evidence="1" id="KW-0732">Signal</keyword>
<evidence type="ECO:0000256" key="2">
    <source>
        <dbReference type="ARBA" id="ARBA00022734"/>
    </source>
</evidence>
<dbReference type="InterPro" id="IPR017441">
    <property type="entry name" value="Protein_kinase_ATP_BS"/>
</dbReference>
<accession>A0A8R7V2L2</accession>
<dbReference type="Gramene" id="TuG1812G0700000704.01.T01">
    <property type="protein sequence ID" value="TuG1812G0700000704.01.T01.cds441563"/>
    <property type="gene ID" value="TuG1812G0700000704.01"/>
</dbReference>
<dbReference type="EnsemblPlants" id="TuG1812G0700000704.01.T01">
    <property type="protein sequence ID" value="TuG1812G0700000704.01.T01.cds441563"/>
    <property type="gene ID" value="TuG1812G0700000704.01"/>
</dbReference>
<dbReference type="PANTHER" id="PTHR47976:SF82">
    <property type="entry name" value="RECEPTOR-LIKE SERINE_THREONINE-PROTEIN KINASE"/>
    <property type="match status" value="1"/>
</dbReference>
<dbReference type="InterPro" id="IPR011009">
    <property type="entry name" value="Kinase-like_dom_sf"/>
</dbReference>
<evidence type="ECO:0000256" key="1">
    <source>
        <dbReference type="ARBA" id="ARBA00022729"/>
    </source>
</evidence>
<dbReference type="SUPFAM" id="SSF56112">
    <property type="entry name" value="Protein kinase-like (PK-like)"/>
    <property type="match status" value="1"/>
</dbReference>
<protein>
    <recommendedName>
        <fullName evidence="4">Protein kinase domain-containing protein</fullName>
    </recommendedName>
</protein>
<dbReference type="AlphaFoldDB" id="A0A8R7V2L2"/>
<evidence type="ECO:0000313" key="6">
    <source>
        <dbReference type="Proteomes" id="UP000015106"/>
    </source>
</evidence>
<keyword evidence="3" id="KW-0547">Nucleotide-binding</keyword>
<feature type="binding site" evidence="3">
    <location>
        <position position="43"/>
    </location>
    <ligand>
        <name>ATP</name>
        <dbReference type="ChEBI" id="CHEBI:30616"/>
    </ligand>
</feature>
<name>A0A8R7V2L2_TRIUA</name>
<keyword evidence="3" id="KW-0067">ATP-binding</keyword>
<sequence>MQSYSFRDLDVATIGFADVLGRGASGMVVKGVLANRNKEIVVKRPEKMAEDGVREFHREVRAIARTHHRHLLCLLGFCIEDTCRLLVYEYIP</sequence>
<keyword evidence="2" id="KW-0430">Lectin</keyword>
<evidence type="ECO:0000259" key="4">
    <source>
        <dbReference type="PROSITE" id="PS50011"/>
    </source>
</evidence>
<dbReference type="InterPro" id="IPR051343">
    <property type="entry name" value="G-type_lectin_kinases/EP1-like"/>
</dbReference>
<dbReference type="GO" id="GO:0004672">
    <property type="term" value="F:protein kinase activity"/>
    <property type="evidence" value="ECO:0007669"/>
    <property type="project" value="InterPro"/>
</dbReference>
<dbReference type="PANTHER" id="PTHR47976">
    <property type="entry name" value="G-TYPE LECTIN S-RECEPTOR-LIKE SERINE/THREONINE-PROTEIN KINASE SD2-5"/>
    <property type="match status" value="1"/>
</dbReference>
<dbReference type="InterPro" id="IPR000719">
    <property type="entry name" value="Prot_kinase_dom"/>
</dbReference>
<dbReference type="Pfam" id="PF07714">
    <property type="entry name" value="PK_Tyr_Ser-Thr"/>
    <property type="match status" value="1"/>
</dbReference>
<dbReference type="Proteomes" id="UP000015106">
    <property type="component" value="Chromosome 7"/>
</dbReference>
<keyword evidence="6" id="KW-1185">Reference proteome</keyword>